<keyword evidence="1" id="KW-0472">Membrane</keyword>
<dbReference type="InterPro" id="IPR001869">
    <property type="entry name" value="Thiol_cytolysin"/>
</dbReference>
<dbReference type="RefSeq" id="WP_106143214.1">
    <property type="nucleotide sequence ID" value="NZ_PVYX01000001.1"/>
</dbReference>
<sequence>MKTNQTLLTKIMVIMPLILVFVVYSCSKDESPSVDPTEPEAPGGSVSELSISEVLARGVVEDYPVERVADTLEVSEPYYEEYLESTSDGDVTNTYFCTTKKVSVLDGNGQFPLFNPNAEAIWPGNLLQGKTLSKNSQSSINVDRAGGTVSINLLNGNSASAITVDEVTKGNMQIAMNEIIANDPNIVPANFQLEVEEVYSQEQMALELGVSYESFNINASANLSFSNEKEYNRVLVKLTQQYYTMSMDQINGLGDIFAPEVTGEDLSPFVQADNPATFVSSVTYGRIFYMLVESTSSVNELRARVEGTYQGLRSKIEGEIEYDQYNALKEVKTKIIAYGGSAQSAFSLTGELDINTIGQKLAESTNITEALPLSYVVKSVLEPSKTVGTKLATEYDAVVCTLRGPRPTQVYSNLVGLFEDGVGAATAVAGSNAILFNGAGTEYVWFNGNTGNISPKYSIKDANAPLGIIPFNALDSATLARPGNIFVYDKNSNEILQLVFDQNPYSGNSSTIPNNKIISEIKGPVQIEVWHNSSLLDGETFPLSGTGFDAVVYLGQEYEFYTSNTPFTITGHNEYTYDHAYFQKGNNNSSATESYILDIYETRNIITNNVTDSGINTSRKWSDKEDVSNDEDFLFSDIGAACSFTQGNTASGFKLLYFSSDGKSFFIRNDVNGDSEGPYVID</sequence>
<reference evidence="2 3" key="1">
    <citation type="submission" date="2018-03" db="EMBL/GenBank/DDBJ databases">
        <title>Genomic Encyclopedia of Archaeal and Bacterial Type Strains, Phase II (KMG-II): from individual species to whole genera.</title>
        <authorList>
            <person name="Goeker M."/>
        </authorList>
    </citation>
    <scope>NUCLEOTIDE SEQUENCE [LARGE SCALE GENOMIC DNA]</scope>
    <source>
        <strain evidence="2 3">DSM 25027</strain>
    </source>
</reference>
<dbReference type="Proteomes" id="UP000237640">
    <property type="component" value="Unassembled WGS sequence"/>
</dbReference>
<dbReference type="InterPro" id="IPR036359">
    <property type="entry name" value="Thiol_cytolysin_sf"/>
</dbReference>
<dbReference type="Pfam" id="PF01289">
    <property type="entry name" value="Thiol_cytolysin"/>
    <property type="match status" value="1"/>
</dbReference>
<feature type="transmembrane region" description="Helical" evidence="1">
    <location>
        <begin position="7"/>
        <end position="24"/>
    </location>
</feature>
<organism evidence="2 3">
    <name type="scientific">Flagellimonas meridianipacifica</name>
    <dbReference type="NCBI Taxonomy" id="1080225"/>
    <lineage>
        <taxon>Bacteria</taxon>
        <taxon>Pseudomonadati</taxon>
        <taxon>Bacteroidota</taxon>
        <taxon>Flavobacteriia</taxon>
        <taxon>Flavobacteriales</taxon>
        <taxon>Flavobacteriaceae</taxon>
        <taxon>Flagellimonas</taxon>
    </lineage>
</organism>
<dbReference type="Gene3D" id="3.30.1040.20">
    <property type="match status" value="1"/>
</dbReference>
<dbReference type="OrthoDB" id="662759at2"/>
<dbReference type="PROSITE" id="PS51257">
    <property type="entry name" value="PROKAR_LIPOPROTEIN"/>
    <property type="match status" value="1"/>
</dbReference>
<dbReference type="Gene3D" id="3.40.30.40">
    <property type="entry name" value="Perfringolysin"/>
    <property type="match status" value="1"/>
</dbReference>
<dbReference type="EMBL" id="PVYX01000001">
    <property type="protein sequence ID" value="PRX56221.1"/>
    <property type="molecule type" value="Genomic_DNA"/>
</dbReference>
<dbReference type="GO" id="GO:0015485">
    <property type="term" value="F:cholesterol binding"/>
    <property type="evidence" value="ECO:0007669"/>
    <property type="project" value="InterPro"/>
</dbReference>
<dbReference type="SUPFAM" id="SSF56978">
    <property type="entry name" value="Perfringolysin"/>
    <property type="match status" value="1"/>
</dbReference>
<gene>
    <name evidence="2" type="ORF">CLV81_0213</name>
</gene>
<comment type="caution">
    <text evidence="2">The sequence shown here is derived from an EMBL/GenBank/DDBJ whole genome shotgun (WGS) entry which is preliminary data.</text>
</comment>
<evidence type="ECO:0000313" key="3">
    <source>
        <dbReference type="Proteomes" id="UP000237640"/>
    </source>
</evidence>
<dbReference type="PRINTS" id="PR01400">
    <property type="entry name" value="TACYTOLYSIN"/>
</dbReference>
<dbReference type="InterPro" id="IPR036363">
    <property type="entry name" value="Thiol_cytolysin_ab_sf"/>
</dbReference>
<proteinExistence type="predicted"/>
<dbReference type="AlphaFoldDB" id="A0A2T0MF68"/>
<keyword evidence="1" id="KW-0812">Transmembrane</keyword>
<name>A0A2T0MF68_9FLAO</name>
<keyword evidence="1" id="KW-1133">Transmembrane helix</keyword>
<accession>A0A2T0MF68</accession>
<protein>
    <submittedName>
        <fullName evidence="2">Thiol-activated cytolysin</fullName>
    </submittedName>
</protein>
<keyword evidence="3" id="KW-1185">Reference proteome</keyword>
<dbReference type="Gene3D" id="3.90.840.10">
    <property type="entry name" value="Thiol-activated cytolysin superfamily/Thiol-activated cytolysin, alpha-beta domain"/>
    <property type="match status" value="1"/>
</dbReference>
<evidence type="ECO:0000256" key="1">
    <source>
        <dbReference type="SAM" id="Phobius"/>
    </source>
</evidence>
<evidence type="ECO:0000313" key="2">
    <source>
        <dbReference type="EMBL" id="PRX56221.1"/>
    </source>
</evidence>